<evidence type="ECO:0000259" key="7">
    <source>
        <dbReference type="PROSITE" id="PS52004"/>
    </source>
</evidence>
<dbReference type="PROSITE" id="PS00600">
    <property type="entry name" value="AA_TRANSFER_CLASS_3"/>
    <property type="match status" value="1"/>
</dbReference>
<keyword evidence="3" id="KW-0597">Phosphoprotein</keyword>
<dbReference type="InterPro" id="IPR015422">
    <property type="entry name" value="PyrdxlP-dep_Trfase_small"/>
</dbReference>
<dbReference type="Pfam" id="PF00698">
    <property type="entry name" value="Acyl_transf_1"/>
    <property type="match status" value="1"/>
</dbReference>
<keyword evidence="9" id="KW-1185">Reference proteome</keyword>
<dbReference type="RefSeq" id="WP_345229950.1">
    <property type="nucleotide sequence ID" value="NZ_BAABIQ010000003.1"/>
</dbReference>
<dbReference type="Pfam" id="PF13193">
    <property type="entry name" value="AMP-binding_C"/>
    <property type="match status" value="1"/>
</dbReference>
<dbReference type="PANTHER" id="PTHR43775:SF51">
    <property type="entry name" value="INACTIVE PHENOLPHTHIOCEROL SYNTHESIS POLYKETIDE SYNTHASE TYPE I PKS1-RELATED"/>
    <property type="match status" value="1"/>
</dbReference>
<dbReference type="Pfam" id="PF00109">
    <property type="entry name" value="ketoacyl-synt"/>
    <property type="match status" value="1"/>
</dbReference>
<dbReference type="InterPro" id="IPR009081">
    <property type="entry name" value="PP-bd_ACP"/>
</dbReference>
<dbReference type="Gene3D" id="3.40.366.10">
    <property type="entry name" value="Malonyl-Coenzyme A Acyl Carrier Protein, domain 2"/>
    <property type="match status" value="1"/>
</dbReference>
<dbReference type="InterPro" id="IPR015421">
    <property type="entry name" value="PyrdxlP-dep_Trfase_major"/>
</dbReference>
<dbReference type="InterPro" id="IPR014030">
    <property type="entry name" value="Ketoacyl_synth_N"/>
</dbReference>
<evidence type="ECO:0000256" key="4">
    <source>
        <dbReference type="ARBA" id="ARBA00022679"/>
    </source>
</evidence>
<dbReference type="SUPFAM" id="SSF53901">
    <property type="entry name" value="Thiolase-like"/>
    <property type="match status" value="1"/>
</dbReference>
<evidence type="ECO:0000259" key="6">
    <source>
        <dbReference type="PROSITE" id="PS50075"/>
    </source>
</evidence>
<dbReference type="InterPro" id="IPR045851">
    <property type="entry name" value="AMP-bd_C_sf"/>
</dbReference>
<dbReference type="SUPFAM" id="SSF56801">
    <property type="entry name" value="Acetyl-CoA synthetase-like"/>
    <property type="match status" value="1"/>
</dbReference>
<evidence type="ECO:0008006" key="10">
    <source>
        <dbReference type="Google" id="ProtNLM"/>
    </source>
</evidence>
<dbReference type="SUPFAM" id="SSF52151">
    <property type="entry name" value="FabD/lysophospholipase-like"/>
    <property type="match status" value="1"/>
</dbReference>
<dbReference type="InterPro" id="IPR020845">
    <property type="entry name" value="AMP-binding_CS"/>
</dbReference>
<dbReference type="SUPFAM" id="SSF47336">
    <property type="entry name" value="ACP-like"/>
    <property type="match status" value="2"/>
</dbReference>
<accession>A0ABP9AEL3</accession>
<dbReference type="PROSITE" id="PS00606">
    <property type="entry name" value="KS3_1"/>
    <property type="match status" value="1"/>
</dbReference>
<dbReference type="InterPro" id="IPR036736">
    <property type="entry name" value="ACP-like_sf"/>
</dbReference>
<feature type="domain" description="Carrier" evidence="6">
    <location>
        <begin position="512"/>
        <end position="587"/>
    </location>
</feature>
<dbReference type="NCBIfam" id="TIGR01733">
    <property type="entry name" value="AA-adenyl-dom"/>
    <property type="match status" value="1"/>
</dbReference>
<feature type="domain" description="Ketosynthase family 3 (KS3)" evidence="7">
    <location>
        <begin position="601"/>
        <end position="1024"/>
    </location>
</feature>
<name>A0ABP9AEL3_9SPHI</name>
<dbReference type="InterPro" id="IPR005814">
    <property type="entry name" value="Aminotrans_3"/>
</dbReference>
<dbReference type="InterPro" id="IPR020841">
    <property type="entry name" value="PKS_Beta-ketoAc_synthase_dom"/>
</dbReference>
<dbReference type="InterPro" id="IPR049704">
    <property type="entry name" value="Aminotrans_3_PPA_site"/>
</dbReference>
<dbReference type="SMART" id="SM00825">
    <property type="entry name" value="PKS_KS"/>
    <property type="match status" value="1"/>
</dbReference>
<dbReference type="InterPro" id="IPR016035">
    <property type="entry name" value="Acyl_Trfase/lysoPLipase"/>
</dbReference>
<dbReference type="SMART" id="SM00823">
    <property type="entry name" value="PKS_PP"/>
    <property type="match status" value="2"/>
</dbReference>
<dbReference type="PROSITE" id="PS52004">
    <property type="entry name" value="KS3_2"/>
    <property type="match status" value="1"/>
</dbReference>
<dbReference type="EMBL" id="BAABIQ010000003">
    <property type="protein sequence ID" value="GAA4779846.1"/>
    <property type="molecule type" value="Genomic_DNA"/>
</dbReference>
<feature type="domain" description="Carrier" evidence="6">
    <location>
        <begin position="1497"/>
        <end position="1572"/>
    </location>
</feature>
<dbReference type="Pfam" id="PF16197">
    <property type="entry name" value="KAsynt_C_assoc"/>
    <property type="match status" value="1"/>
</dbReference>
<dbReference type="SUPFAM" id="SSF55048">
    <property type="entry name" value="Probable ACP-binding domain of malonyl-CoA ACP transacylase"/>
    <property type="match status" value="1"/>
</dbReference>
<dbReference type="InterPro" id="IPR015424">
    <property type="entry name" value="PyrdxlP-dep_Trfase"/>
</dbReference>
<dbReference type="InterPro" id="IPR016039">
    <property type="entry name" value="Thiolase-like"/>
</dbReference>
<dbReference type="InterPro" id="IPR014031">
    <property type="entry name" value="Ketoacyl_synth_C"/>
</dbReference>
<dbReference type="InterPro" id="IPR010071">
    <property type="entry name" value="AA_adenyl_dom"/>
</dbReference>
<protein>
    <recommendedName>
        <fullName evidence="10">Amino acid adenylation domain-containing protein</fullName>
    </recommendedName>
</protein>
<dbReference type="SUPFAM" id="SSF53383">
    <property type="entry name" value="PLP-dependent transferases"/>
    <property type="match status" value="1"/>
</dbReference>
<evidence type="ECO:0000256" key="2">
    <source>
        <dbReference type="ARBA" id="ARBA00022450"/>
    </source>
</evidence>
<dbReference type="PROSITE" id="PS00455">
    <property type="entry name" value="AMP_BINDING"/>
    <property type="match status" value="1"/>
</dbReference>
<evidence type="ECO:0000313" key="8">
    <source>
        <dbReference type="EMBL" id="GAA4779846.1"/>
    </source>
</evidence>
<keyword evidence="2" id="KW-0596">Phosphopantetheine</keyword>
<dbReference type="Pfam" id="PF00202">
    <property type="entry name" value="Aminotran_3"/>
    <property type="match status" value="1"/>
</dbReference>
<dbReference type="Gene3D" id="3.40.50.12780">
    <property type="entry name" value="N-terminal domain of ligase-like"/>
    <property type="match status" value="1"/>
</dbReference>
<dbReference type="InterPro" id="IPR042099">
    <property type="entry name" value="ANL_N_sf"/>
</dbReference>
<dbReference type="CDD" id="cd00610">
    <property type="entry name" value="OAT_like"/>
    <property type="match status" value="1"/>
</dbReference>
<dbReference type="InterPro" id="IPR016036">
    <property type="entry name" value="Malonyl_transacylase_ACP-bd"/>
</dbReference>
<dbReference type="Pfam" id="PF00501">
    <property type="entry name" value="AMP-binding"/>
    <property type="match status" value="1"/>
</dbReference>
<dbReference type="Gene3D" id="3.90.1150.10">
    <property type="entry name" value="Aspartate Aminotransferase, domain 1"/>
    <property type="match status" value="1"/>
</dbReference>
<dbReference type="PANTHER" id="PTHR43775">
    <property type="entry name" value="FATTY ACID SYNTHASE"/>
    <property type="match status" value="1"/>
</dbReference>
<dbReference type="Gene3D" id="3.30.300.30">
    <property type="match status" value="1"/>
</dbReference>
<keyword evidence="4" id="KW-0808">Transferase</keyword>
<dbReference type="SMART" id="SM00827">
    <property type="entry name" value="PKS_AT"/>
    <property type="match status" value="1"/>
</dbReference>
<proteinExistence type="predicted"/>
<keyword evidence="5" id="KW-0663">Pyridoxal phosphate</keyword>
<reference evidence="9" key="1">
    <citation type="journal article" date="2019" name="Int. J. Syst. Evol. Microbiol.">
        <title>The Global Catalogue of Microorganisms (GCM) 10K type strain sequencing project: providing services to taxonomists for standard genome sequencing and annotation.</title>
        <authorList>
            <consortium name="The Broad Institute Genomics Platform"/>
            <consortium name="The Broad Institute Genome Sequencing Center for Infectious Disease"/>
            <person name="Wu L."/>
            <person name="Ma J."/>
        </authorList>
    </citation>
    <scope>NUCLEOTIDE SEQUENCE [LARGE SCALE GENOMIC DNA]</scope>
    <source>
        <strain evidence="9">JCM 18200</strain>
    </source>
</reference>
<dbReference type="Gene3D" id="3.30.70.3290">
    <property type="match status" value="1"/>
</dbReference>
<organism evidence="8 9">
    <name type="scientific">Olivibacter ginsenosidimutans</name>
    <dbReference type="NCBI Taxonomy" id="1176537"/>
    <lineage>
        <taxon>Bacteria</taxon>
        <taxon>Pseudomonadati</taxon>
        <taxon>Bacteroidota</taxon>
        <taxon>Sphingobacteriia</taxon>
        <taxon>Sphingobacteriales</taxon>
        <taxon>Sphingobacteriaceae</taxon>
        <taxon>Olivibacter</taxon>
    </lineage>
</organism>
<dbReference type="Proteomes" id="UP001501411">
    <property type="component" value="Unassembled WGS sequence"/>
</dbReference>
<dbReference type="InterPro" id="IPR020806">
    <property type="entry name" value="PKS_PP-bd"/>
</dbReference>
<evidence type="ECO:0000256" key="5">
    <source>
        <dbReference type="ARBA" id="ARBA00022898"/>
    </source>
</evidence>
<dbReference type="CDD" id="cd00833">
    <property type="entry name" value="PKS"/>
    <property type="match status" value="1"/>
</dbReference>
<gene>
    <name evidence="8" type="ORF">GCM10023231_03330</name>
</gene>
<dbReference type="InterPro" id="IPR032821">
    <property type="entry name" value="PKS_assoc"/>
</dbReference>
<dbReference type="Pfam" id="PF00550">
    <property type="entry name" value="PP-binding"/>
    <property type="match status" value="2"/>
</dbReference>
<dbReference type="Gene3D" id="3.30.70.250">
    <property type="entry name" value="Malonyl-CoA ACP transacylase, ACP-binding"/>
    <property type="match status" value="1"/>
</dbReference>
<dbReference type="PROSITE" id="PS00012">
    <property type="entry name" value="PHOSPHOPANTETHEINE"/>
    <property type="match status" value="1"/>
</dbReference>
<sequence>MEEVYIHQLFAASAKQYATLDAIVHQHQAISYEELDKQSSTLADKIRTIAPTAPFVGISTTRGIPMIIGILAILKAGKAYIPLDKDYPETRLNQIIGDALLAYCLAPAEEASFFQQLSLSVIDGSATKQPLPMAPTQEAKLSAHAYVLYTSGSTGLPKGVLMGHQPLVNLLQWQNKHTVAISGTRTLQFSPLTFDVSFQEIFATLTTGGTLVLIEDDIRLNSVELLQFIEAKNINRIFLPFVALQMLADTAGYHQLYPSDLQEVITAGEQLKVTTQLVNFFAKLPKATLSNQYGPTECHVVSALTLAGPASAWPELPSIGAPIDHVQLWVLNDDFQEVEQGTIGELYIGGKCLAEGYLHKEELTKEKFIQWTHQGKEQRIYRTGDLARQLPDGTFEFLGRKDLQVKVRGYRIELGEIEVQLNRLPQVKDAVVQAFGQDTSDKKLVAFLVPSSDNRNLEEIKTHLKQQMPAYMVPSAFVWVDAFPKTASGKVDRKALSLPILKRPEGNVPYKSPTTALEKQLCLLWATLLQLDRVGIDDNFFDLGGNSLLAQKTVNHLTQQHAYRLPITKLYQFPTIAGIASYLSGKHQAKRRLPIKPSQNLSPIAIIGIELRFPGAATVDEFLTMLRQGKEGISFFKPEELDQTIPEALKQDTDYVAARGILHDIESFDAAFFGISPALAEVMDPQHRIFLELSRDLLEKTGNLSCKKDQDIGVFAGCGSNTYFLNHVLHHPEKISRLGNLPLSYVSEKDYISSRTAYHLDLKGPAVSVLSACSTSALAVAQAVENLREGKCTLAIAGGATIHVPTNSGHLYQEGSMFSKDGHCRPFDADATGTVFSDGVGLILLKPLEQALQDHDTIYAVIKGIGINNDGANKGSFTAPNAEGQSAAIQMAIAEAQVDPSHITYIETHGTATPIGDPIEIDGLSLAFGETGQKQYCAIGSVKSNLGHLTHASGIAGIIKTSLSIYHQQLFPTLHYRKPNPAINFKESPFFVNDTLRSWEDQKRIAGVSSFGVGGTNVHLLLEAAPETAQPETDTTTIRSGEEVICWSAHSATSVLAYGQKLKNYLHHYPDTRLQDLAYTLNRTRQDYTYRLSFAVSSVAALQEQLQQEASLQAFIRPLNQQPESLAFLFPGQGSQFIHMGKTLYEQEAVFKAAVDHCATILLPIIQEDLRQVIYPETPDTAAQEKLKNTYYTQPAIFVISYALAQLWMSWGLKPNAFIGHSVGEFVAAHLSGVFRLEDALRLVAYRAKIIQALPGGSMLSVRLPEQELRELLPEQLSIAAINAPQLCVVSGETDQIQAFSDILQTKQVANRVLQTSHAFHSAMMEPVLNDFEALVKQIDLHVPKIPIVSTVTGLWLSDEEATSPSYWSNHMRATVQFSKAVVFLEDALNPVWLEVGPGNIASTLIQQHGAACTFPAISSLPMPTSANQHTSIQQAIGKLWQVGLPIDWSAYFGDSAYQLLLDLPTYAYDKKRHWLGKDNRPTAFKNDIHPIMTRKEHIIGTIRTLLEDASGIDLSQAKNNDSFLEIGLDSLLLTQIASNLKREFNVPITFRQLNEHLYSLELLGEYLDGQLPPDRFQPQQVQQPQQIQQAQQPQQVVSTVTPVPPLTIPQQPIDFNTTAVNQTALGLIAQQLNLLSQQIQLLQGQGAVSVAPTTKANTANTIANHAAPAAKAETPSTELTAEELINLKKPFGATAKIEKQATALREEQLHFLQDFIHRYNEKTKQSKAYCQQHRSYMADPRIVSGFKPYTKEMTYSLVVNRSSGSYLWDIDGNQYVDALNGFGSNFLGYQAPVLKEALLNQIEKGYEIGPQHELAGEVCKLLCTFTQADRAALCNTGSEAVLGAIRIARTVTGKKFIVSFNGSYHGINDEVLVRGTKKLKSFPAAAGIMPEFVQDILVLDYGTEEALRIIEERADDLAAVLVEPVQSRRPEFQPVDFLKKLRQLTTEKNVLLIFDEVITGFRMHPGGAQALFNIKADIATYGKVIGGGLSIGAITGKTFCMDALDGGFWQYGDASVPEIGVTYFAGTFVRHPLVLATAHASLNYMKSQGPALQEGLNKRTHHLAEALNAYCTQYQVPIYIAHFGSLWKIKFHEEYPYYELLFAWLRFKGIHIWDGFPCFLSAAHSDKDVEKIIQAFGESLAELTAAGFIPTGAVSSAVNGTTASTLPFDKPPVPGAKLGKDESGNPAWFIAHEGNGQYAMVKPK</sequence>
<comment type="caution">
    <text evidence="8">The sequence shown here is derived from an EMBL/GenBank/DDBJ whole genome shotgun (WGS) entry which is preliminary data.</text>
</comment>
<dbReference type="InterPro" id="IPR006162">
    <property type="entry name" value="Ppantetheine_attach_site"/>
</dbReference>
<dbReference type="InterPro" id="IPR014043">
    <property type="entry name" value="Acyl_transferase_dom"/>
</dbReference>
<dbReference type="InterPro" id="IPR001227">
    <property type="entry name" value="Ac_transferase_dom_sf"/>
</dbReference>
<evidence type="ECO:0000256" key="1">
    <source>
        <dbReference type="ARBA" id="ARBA00001933"/>
    </source>
</evidence>
<dbReference type="Pfam" id="PF02801">
    <property type="entry name" value="Ketoacyl-synt_C"/>
    <property type="match status" value="1"/>
</dbReference>
<dbReference type="InterPro" id="IPR000873">
    <property type="entry name" value="AMP-dep_synth/lig_dom"/>
</dbReference>
<evidence type="ECO:0000313" key="9">
    <source>
        <dbReference type="Proteomes" id="UP001501411"/>
    </source>
</evidence>
<comment type="cofactor">
    <cofactor evidence="1">
        <name>pyridoxal 5'-phosphate</name>
        <dbReference type="ChEBI" id="CHEBI:597326"/>
    </cofactor>
</comment>
<dbReference type="InterPro" id="IPR025110">
    <property type="entry name" value="AMP-bd_C"/>
</dbReference>
<dbReference type="Gene3D" id="3.40.47.10">
    <property type="match status" value="1"/>
</dbReference>
<dbReference type="PROSITE" id="PS50075">
    <property type="entry name" value="CARRIER"/>
    <property type="match status" value="2"/>
</dbReference>
<dbReference type="Gene3D" id="1.10.1200.10">
    <property type="entry name" value="ACP-like"/>
    <property type="match status" value="2"/>
</dbReference>
<dbReference type="InterPro" id="IPR018201">
    <property type="entry name" value="Ketoacyl_synth_AS"/>
</dbReference>
<dbReference type="Gene3D" id="3.40.640.10">
    <property type="entry name" value="Type I PLP-dependent aspartate aminotransferase-like (Major domain)"/>
    <property type="match status" value="1"/>
</dbReference>
<evidence type="ECO:0000256" key="3">
    <source>
        <dbReference type="ARBA" id="ARBA00022553"/>
    </source>
</evidence>
<dbReference type="InterPro" id="IPR050091">
    <property type="entry name" value="PKS_NRPS_Biosynth_Enz"/>
</dbReference>